<comment type="subunit">
    <text evidence="5">Homodimer.</text>
</comment>
<dbReference type="OrthoDB" id="9789995at2"/>
<evidence type="ECO:0000313" key="7">
    <source>
        <dbReference type="EMBL" id="ONF43971.1"/>
    </source>
</evidence>
<comment type="similarity">
    <text evidence="5">Belongs to the GTP cyclohydrolase I family. QueF type 2 subfamily.</text>
</comment>
<evidence type="ECO:0000313" key="8">
    <source>
        <dbReference type="Proteomes" id="UP000189339"/>
    </source>
</evidence>
<dbReference type="PANTHER" id="PTHR34354:SF1">
    <property type="entry name" value="NADPH-DEPENDENT 7-CYANO-7-DEAZAGUANINE REDUCTASE"/>
    <property type="match status" value="1"/>
</dbReference>
<dbReference type="SUPFAM" id="SSF55620">
    <property type="entry name" value="Tetrahydrobiopterin biosynthesis enzymes-like"/>
    <property type="match status" value="1"/>
</dbReference>
<dbReference type="InterPro" id="IPR016428">
    <property type="entry name" value="QueF_type2"/>
</dbReference>
<comment type="catalytic activity">
    <reaction evidence="5">
        <text>7-aminomethyl-7-carbaguanine + 2 NADP(+) = 7-cyano-7-carbaguanine + 2 NADPH + 3 H(+)</text>
        <dbReference type="Rhea" id="RHEA:13409"/>
        <dbReference type="ChEBI" id="CHEBI:15378"/>
        <dbReference type="ChEBI" id="CHEBI:45075"/>
        <dbReference type="ChEBI" id="CHEBI:57783"/>
        <dbReference type="ChEBI" id="CHEBI:58349"/>
        <dbReference type="ChEBI" id="CHEBI:58703"/>
        <dbReference type="EC" id="1.7.1.13"/>
    </reaction>
</comment>
<dbReference type="Proteomes" id="UP000189339">
    <property type="component" value="Unassembled WGS sequence"/>
</dbReference>
<dbReference type="PANTHER" id="PTHR34354">
    <property type="entry name" value="NADPH-DEPENDENT 7-CYANO-7-DEAZAGUANINE REDUCTASE"/>
    <property type="match status" value="1"/>
</dbReference>
<evidence type="ECO:0000256" key="3">
    <source>
        <dbReference type="ARBA" id="ARBA00022857"/>
    </source>
</evidence>
<keyword evidence="2 5" id="KW-0671">Queuosine biosynthesis</keyword>
<dbReference type="InterPro" id="IPR029139">
    <property type="entry name" value="QueF_N"/>
</dbReference>
<protein>
    <recommendedName>
        <fullName evidence="5">NADPH-dependent 7-cyano-7-deazaguanine reductase</fullName>
        <ecNumber evidence="5">1.7.1.13</ecNumber>
    </recommendedName>
    <alternativeName>
        <fullName evidence="5">7-cyano-7-carbaguanine reductase</fullName>
    </alternativeName>
    <alternativeName>
        <fullName evidence="5">NADPH-dependent nitrile oxidoreductase</fullName>
    </alternativeName>
    <alternativeName>
        <fullName evidence="5">PreQ(0) reductase</fullName>
    </alternativeName>
</protein>
<evidence type="ECO:0000259" key="6">
    <source>
        <dbReference type="Pfam" id="PF14819"/>
    </source>
</evidence>
<dbReference type="Pfam" id="PF14489">
    <property type="entry name" value="QueF"/>
    <property type="match status" value="1"/>
</dbReference>
<dbReference type="PIRSF" id="PIRSF004750">
    <property type="entry name" value="Nitrile_oxidored_YqcD_prd"/>
    <property type="match status" value="1"/>
</dbReference>
<dbReference type="EC" id="1.7.1.13" evidence="5"/>
<dbReference type="STRING" id="135739.BTO32_06640"/>
<feature type="binding site" evidence="5">
    <location>
        <begin position="81"/>
        <end position="83"/>
    </location>
    <ligand>
        <name>substrate</name>
    </ligand>
</feature>
<keyword evidence="4 5" id="KW-0560">Oxidoreductase</keyword>
<dbReference type="RefSeq" id="WP_076723849.1">
    <property type="nucleotide sequence ID" value="NZ_MSCW01000005.1"/>
</dbReference>
<feature type="active site" description="Proton donor" evidence="5">
    <location>
        <position position="189"/>
    </location>
</feature>
<feature type="binding site" evidence="5">
    <location>
        <begin position="221"/>
        <end position="222"/>
    </location>
    <ligand>
        <name>substrate</name>
    </ligand>
</feature>
<keyword evidence="1 5" id="KW-0963">Cytoplasm</keyword>
<evidence type="ECO:0000256" key="4">
    <source>
        <dbReference type="ARBA" id="ARBA00023002"/>
    </source>
</evidence>
<dbReference type="HAMAP" id="MF_00817">
    <property type="entry name" value="QueF_type2"/>
    <property type="match status" value="1"/>
</dbReference>
<evidence type="ECO:0000256" key="5">
    <source>
        <dbReference type="HAMAP-Rule" id="MF_00817"/>
    </source>
</evidence>
<keyword evidence="8" id="KW-1185">Reference proteome</keyword>
<dbReference type="InterPro" id="IPR050084">
    <property type="entry name" value="NADPH_dep_7-cyano-7-deazaG_red"/>
</dbReference>
<dbReference type="EMBL" id="MSCW01000005">
    <property type="protein sequence ID" value="ONF43971.1"/>
    <property type="molecule type" value="Genomic_DNA"/>
</dbReference>
<feature type="active site" description="Thioimide intermediate" evidence="5">
    <location>
        <position position="182"/>
    </location>
</feature>
<comment type="function">
    <text evidence="5">Catalyzes the NADPH-dependent reduction of 7-cyano-7-deazaguanine (preQ0) to 7-aminomethyl-7-deazaguanine (preQ1).</text>
</comment>
<comment type="caution">
    <text evidence="7">The sequence shown here is derived from an EMBL/GenBank/DDBJ whole genome shotgun (WGS) entry which is preliminary data.</text>
</comment>
<dbReference type="NCBIfam" id="TIGR03138">
    <property type="entry name" value="QueF"/>
    <property type="match status" value="1"/>
</dbReference>
<feature type="binding site" evidence="5">
    <location>
        <begin position="250"/>
        <end position="251"/>
    </location>
    <ligand>
        <name>NADPH</name>
        <dbReference type="ChEBI" id="CHEBI:57783"/>
    </ligand>
</feature>
<gene>
    <name evidence="5" type="primary">queF</name>
    <name evidence="7" type="ORF">BTO32_06640</name>
</gene>
<evidence type="ECO:0000256" key="1">
    <source>
        <dbReference type="ARBA" id="ARBA00022490"/>
    </source>
</evidence>
<feature type="domain" description="NADPH-dependent 7-cyano-7-deazaguanine reductase N-terminal" evidence="6">
    <location>
        <begin position="14"/>
        <end position="124"/>
    </location>
</feature>
<dbReference type="Gene3D" id="3.30.1130.10">
    <property type="match status" value="2"/>
</dbReference>
<dbReference type="InterPro" id="IPR029500">
    <property type="entry name" value="QueF"/>
</dbReference>
<accession>A0A1V2DUH0</accession>
<comment type="subcellular location">
    <subcellularLocation>
        <location evidence="5">Cytoplasm</location>
    </subcellularLocation>
</comment>
<dbReference type="UniPathway" id="UPA00392"/>
<proteinExistence type="inferred from homology"/>
<dbReference type="Pfam" id="PF14819">
    <property type="entry name" value="QueF_N"/>
    <property type="match status" value="1"/>
</dbReference>
<organism evidence="7 8">
    <name type="scientific">Marinobacter lutaoensis</name>
    <dbReference type="NCBI Taxonomy" id="135739"/>
    <lineage>
        <taxon>Bacteria</taxon>
        <taxon>Pseudomonadati</taxon>
        <taxon>Pseudomonadota</taxon>
        <taxon>Gammaproteobacteria</taxon>
        <taxon>Pseudomonadales</taxon>
        <taxon>Marinobacteraceae</taxon>
        <taxon>Marinobacter</taxon>
    </lineage>
</organism>
<dbReference type="InterPro" id="IPR043133">
    <property type="entry name" value="GTP-CH-I_C/QueF"/>
</dbReference>
<name>A0A1V2DUH0_9GAMM</name>
<reference evidence="7 8" key="1">
    <citation type="submission" date="2016-12" db="EMBL/GenBank/DDBJ databases">
        <title>Marinobacter lutaoensis whole genome sequencing.</title>
        <authorList>
            <person name="Verma A."/>
            <person name="Krishnamurthi S."/>
        </authorList>
    </citation>
    <scope>NUCLEOTIDE SEQUENCE [LARGE SCALE GENOMIC DNA]</scope>
    <source>
        <strain evidence="7 8">T5054</strain>
    </source>
</reference>
<dbReference type="AlphaFoldDB" id="A0A1V2DUH0"/>
<dbReference type="GO" id="GO:0005737">
    <property type="term" value="C:cytoplasm"/>
    <property type="evidence" value="ECO:0007669"/>
    <property type="project" value="UniProtKB-SubCell"/>
</dbReference>
<dbReference type="GO" id="GO:0008616">
    <property type="term" value="P:tRNA queuosine(34) biosynthetic process"/>
    <property type="evidence" value="ECO:0007669"/>
    <property type="project" value="UniProtKB-UniRule"/>
</dbReference>
<keyword evidence="3 5" id="KW-0521">NADP</keyword>
<feature type="binding site" evidence="5">
    <location>
        <begin position="83"/>
        <end position="84"/>
    </location>
    <ligand>
        <name>NADPH</name>
        <dbReference type="ChEBI" id="CHEBI:57783"/>
    </ligand>
</feature>
<sequence>MALHDAPLGKSSEYPEHYDPTLLFPVARQENRRRLGLDDGRWPWFGEDLWQAWEVSWLRPGGVPAVAWAEIHVPADSPSIIESKSLKLYLNSLNQEVFASPERLRAVVSEDLSGAAGAPVRVQLREVDTGAMAEGRPEGYELIDDEPVADVVYHYAPESLRLRDGAERVSERLCSHLLKSNCPVTGQPDWGTLLIEYTGPRIDRSALLRYIVSFRNKQDFHEHCVETVFTDLMARCKPEALTVCARYTRRGGLDINPWRSTSPGGGAGPRLIRQ</sequence>
<comment type="pathway">
    <text evidence="5">tRNA modification; tRNA-queuosine biosynthesis.</text>
</comment>
<evidence type="ECO:0000256" key="2">
    <source>
        <dbReference type="ARBA" id="ARBA00022785"/>
    </source>
</evidence>
<dbReference type="GO" id="GO:0033739">
    <property type="term" value="F:preQ1 synthase activity"/>
    <property type="evidence" value="ECO:0007669"/>
    <property type="project" value="UniProtKB-UniRule"/>
</dbReference>